<dbReference type="Proteomes" id="UP000295714">
    <property type="component" value="Unassembled WGS sequence"/>
</dbReference>
<proteinExistence type="predicted"/>
<keyword evidence="1" id="KW-0812">Transmembrane</keyword>
<dbReference type="OrthoDB" id="1448718at2"/>
<gene>
    <name evidence="2" type="ORF">DFQ05_0768</name>
</gene>
<evidence type="ECO:0000256" key="1">
    <source>
        <dbReference type="SAM" id="Phobius"/>
    </source>
</evidence>
<dbReference type="EMBL" id="SMGI01000001">
    <property type="protein sequence ID" value="TCK69248.1"/>
    <property type="molecule type" value="Genomic_DNA"/>
</dbReference>
<keyword evidence="1" id="KW-0472">Membrane</keyword>
<keyword evidence="3" id="KW-1185">Reference proteome</keyword>
<sequence>MNRSEKQMLKIALRNGVLFTLVLLVISYFKNGMIYYNWIPIWFLFFAATGALRYYYMNKKSKD</sequence>
<evidence type="ECO:0000313" key="2">
    <source>
        <dbReference type="EMBL" id="TCK69248.1"/>
    </source>
</evidence>
<dbReference type="RefSeq" id="WP_132703712.1">
    <property type="nucleotide sequence ID" value="NZ_SMGI01000001.1"/>
</dbReference>
<reference evidence="2 3" key="1">
    <citation type="journal article" date="2015" name="Stand. Genomic Sci.">
        <title>Genomic Encyclopedia of Bacterial and Archaeal Type Strains, Phase III: the genomes of soil and plant-associated and newly described type strains.</title>
        <authorList>
            <person name="Whitman W.B."/>
            <person name="Woyke T."/>
            <person name="Klenk H.P."/>
            <person name="Zhou Y."/>
            <person name="Lilburn T.G."/>
            <person name="Beck B.J."/>
            <person name="De Vos P."/>
            <person name="Vandamme P."/>
            <person name="Eisen J.A."/>
            <person name="Garrity G."/>
            <person name="Hugenholtz P."/>
            <person name="Kyrpides N.C."/>
        </authorList>
    </citation>
    <scope>NUCLEOTIDE SEQUENCE [LARGE SCALE GENOMIC DNA]</scope>
    <source>
        <strain evidence="2 3">CECT 8445</strain>
    </source>
</reference>
<comment type="caution">
    <text evidence="2">The sequence shown here is derived from an EMBL/GenBank/DDBJ whole genome shotgun (WGS) entry which is preliminary data.</text>
</comment>
<accession>A0A4R1KVQ1</accession>
<keyword evidence="1" id="KW-1133">Transmembrane helix</keyword>
<organism evidence="2 3">
    <name type="scientific">Winogradskyella wandonensis</name>
    <dbReference type="NCBI Taxonomy" id="1442586"/>
    <lineage>
        <taxon>Bacteria</taxon>
        <taxon>Pseudomonadati</taxon>
        <taxon>Bacteroidota</taxon>
        <taxon>Flavobacteriia</taxon>
        <taxon>Flavobacteriales</taxon>
        <taxon>Flavobacteriaceae</taxon>
        <taxon>Winogradskyella</taxon>
    </lineage>
</organism>
<protein>
    <recommendedName>
        <fullName evidence="4">2TM domain-containing protein</fullName>
    </recommendedName>
</protein>
<feature type="transmembrane region" description="Helical" evidence="1">
    <location>
        <begin position="12"/>
        <end position="29"/>
    </location>
</feature>
<evidence type="ECO:0000313" key="3">
    <source>
        <dbReference type="Proteomes" id="UP000295714"/>
    </source>
</evidence>
<feature type="transmembrane region" description="Helical" evidence="1">
    <location>
        <begin position="35"/>
        <end position="56"/>
    </location>
</feature>
<evidence type="ECO:0008006" key="4">
    <source>
        <dbReference type="Google" id="ProtNLM"/>
    </source>
</evidence>
<name>A0A4R1KVQ1_9FLAO</name>
<dbReference type="AlphaFoldDB" id="A0A4R1KVQ1"/>